<organism evidence="8 9">
    <name type="scientific">Desulfuromonas thiophila</name>
    <dbReference type="NCBI Taxonomy" id="57664"/>
    <lineage>
        <taxon>Bacteria</taxon>
        <taxon>Pseudomonadati</taxon>
        <taxon>Thermodesulfobacteriota</taxon>
        <taxon>Desulfuromonadia</taxon>
        <taxon>Desulfuromonadales</taxon>
        <taxon>Desulfuromonadaceae</taxon>
        <taxon>Desulfuromonas</taxon>
    </lineage>
</organism>
<dbReference type="GO" id="GO:0006935">
    <property type="term" value="P:chemotaxis"/>
    <property type="evidence" value="ECO:0007669"/>
    <property type="project" value="TreeGrafter"/>
</dbReference>
<feature type="domain" description="HAMP" evidence="7">
    <location>
        <begin position="25"/>
        <end position="77"/>
    </location>
</feature>
<dbReference type="PANTHER" id="PTHR43531:SF14">
    <property type="entry name" value="METHYL-ACCEPTING CHEMOTAXIS PROTEIN I-RELATED"/>
    <property type="match status" value="1"/>
</dbReference>
<dbReference type="CDD" id="cd11386">
    <property type="entry name" value="MCP_signal"/>
    <property type="match status" value="1"/>
</dbReference>
<dbReference type="GO" id="GO:0005886">
    <property type="term" value="C:plasma membrane"/>
    <property type="evidence" value="ECO:0007669"/>
    <property type="project" value="TreeGrafter"/>
</dbReference>
<dbReference type="GO" id="GO:0007165">
    <property type="term" value="P:signal transduction"/>
    <property type="evidence" value="ECO:0007669"/>
    <property type="project" value="UniProtKB-KW"/>
</dbReference>
<dbReference type="PROSITE" id="PS50111">
    <property type="entry name" value="CHEMOTAXIS_TRANSDUC_2"/>
    <property type="match status" value="1"/>
</dbReference>
<dbReference type="STRING" id="57664.SAMN05661003_10958"/>
<reference evidence="9" key="1">
    <citation type="submission" date="2016-10" db="EMBL/GenBank/DDBJ databases">
        <authorList>
            <person name="Varghese N."/>
            <person name="Submissions S."/>
        </authorList>
    </citation>
    <scope>NUCLEOTIDE SEQUENCE [LARGE SCALE GENOMIC DNA]</scope>
    <source>
        <strain evidence="9">DSM 8987</strain>
    </source>
</reference>
<accession>A0A1G7CG49</accession>
<evidence type="ECO:0000256" key="1">
    <source>
        <dbReference type="ARBA" id="ARBA00004370"/>
    </source>
</evidence>
<proteinExistence type="inferred from homology"/>
<sequence>MEWRAALGSLLVLGLIATVVLVLVSYVTRPLIRAAAAAQAVAAGDLSQRLRLQRDDEIGDLALALDRMSDSLSDKVTLAGKIADGDLSVSVPLASPQDRFGQALQHMVAQLGNLIGEVHGASRQIVTGANQVSDVSQALSQGATEQAASVEQISSSMTQIAGQTRRNADNARQARQLSQQATSAAVEGERNMSQMMTAMEAINAAGQNISKIIKVIDEIAFQTNLLALNAAVEAARAGQHGKGFAVVAEEVRNLAARSAKAAQETASLIEGSVTKAEQGMHTSRLTAESLGQIDGHIKAMAELIGEIANAADEQAEGIGQVNIGLSQIDQVTQKNTASAEEGAAAAEELSSQAEHLLGMLQRFRTRSDESRKPLSPLSPVRPALPAAGDEDLWGV</sequence>
<comment type="similarity">
    <text evidence="3">Belongs to the methyl-accepting chemotaxis (MCP) protein family.</text>
</comment>
<evidence type="ECO:0000256" key="3">
    <source>
        <dbReference type="ARBA" id="ARBA00029447"/>
    </source>
</evidence>
<dbReference type="InterPro" id="IPR003660">
    <property type="entry name" value="HAMP_dom"/>
</dbReference>
<keyword evidence="4" id="KW-0807">Transducer</keyword>
<dbReference type="SUPFAM" id="SSF58104">
    <property type="entry name" value="Methyl-accepting chemotaxis protein (MCP) signaling domain"/>
    <property type="match status" value="1"/>
</dbReference>
<evidence type="ECO:0000256" key="2">
    <source>
        <dbReference type="ARBA" id="ARBA00022481"/>
    </source>
</evidence>
<dbReference type="Pfam" id="PF00672">
    <property type="entry name" value="HAMP"/>
    <property type="match status" value="1"/>
</dbReference>
<feature type="region of interest" description="Disordered" evidence="5">
    <location>
        <begin position="365"/>
        <end position="395"/>
    </location>
</feature>
<gene>
    <name evidence="8" type="ORF">SAMN05661003_10958</name>
</gene>
<evidence type="ECO:0000313" key="9">
    <source>
        <dbReference type="Proteomes" id="UP000243205"/>
    </source>
</evidence>
<evidence type="ECO:0000256" key="5">
    <source>
        <dbReference type="SAM" id="MobiDB-lite"/>
    </source>
</evidence>
<dbReference type="FunFam" id="1.10.287.950:FF:000001">
    <property type="entry name" value="Methyl-accepting chemotaxis sensory transducer"/>
    <property type="match status" value="1"/>
</dbReference>
<dbReference type="SMART" id="SM00304">
    <property type="entry name" value="HAMP"/>
    <property type="match status" value="1"/>
</dbReference>
<dbReference type="InterPro" id="IPR051310">
    <property type="entry name" value="MCP_chemotaxis"/>
</dbReference>
<dbReference type="GO" id="GO:0004888">
    <property type="term" value="F:transmembrane signaling receptor activity"/>
    <property type="evidence" value="ECO:0007669"/>
    <property type="project" value="TreeGrafter"/>
</dbReference>
<evidence type="ECO:0000259" key="6">
    <source>
        <dbReference type="PROSITE" id="PS50111"/>
    </source>
</evidence>
<dbReference type="Proteomes" id="UP000243205">
    <property type="component" value="Unassembled WGS sequence"/>
</dbReference>
<dbReference type="AlphaFoldDB" id="A0A1G7CG49"/>
<dbReference type="PANTHER" id="PTHR43531">
    <property type="entry name" value="PROTEIN ICFG"/>
    <property type="match status" value="1"/>
</dbReference>
<keyword evidence="9" id="KW-1185">Reference proteome</keyword>
<dbReference type="Gene3D" id="1.10.287.950">
    <property type="entry name" value="Methyl-accepting chemotaxis protein"/>
    <property type="match status" value="1"/>
</dbReference>
<dbReference type="InterPro" id="IPR004089">
    <property type="entry name" value="MCPsignal_dom"/>
</dbReference>
<keyword evidence="2" id="KW-0488">Methylation</keyword>
<dbReference type="EMBL" id="FNAQ01000009">
    <property type="protein sequence ID" value="SDE37666.1"/>
    <property type="molecule type" value="Genomic_DNA"/>
</dbReference>
<evidence type="ECO:0000313" key="8">
    <source>
        <dbReference type="EMBL" id="SDE37666.1"/>
    </source>
</evidence>
<dbReference type="PROSITE" id="PS50885">
    <property type="entry name" value="HAMP"/>
    <property type="match status" value="1"/>
</dbReference>
<protein>
    <submittedName>
        <fullName evidence="8">Methyl-accepting chemotaxis protein</fullName>
    </submittedName>
</protein>
<dbReference type="CDD" id="cd06225">
    <property type="entry name" value="HAMP"/>
    <property type="match status" value="1"/>
</dbReference>
<dbReference type="SMART" id="SM00283">
    <property type="entry name" value="MA"/>
    <property type="match status" value="1"/>
</dbReference>
<feature type="domain" description="Methyl-accepting transducer" evidence="6">
    <location>
        <begin position="121"/>
        <end position="350"/>
    </location>
</feature>
<comment type="subcellular location">
    <subcellularLocation>
        <location evidence="1">Membrane</location>
    </subcellularLocation>
</comment>
<evidence type="ECO:0000259" key="7">
    <source>
        <dbReference type="PROSITE" id="PS50885"/>
    </source>
</evidence>
<dbReference type="Gene3D" id="6.10.340.10">
    <property type="match status" value="1"/>
</dbReference>
<dbReference type="RefSeq" id="WP_171906387.1">
    <property type="nucleotide sequence ID" value="NZ_FNAQ01000009.1"/>
</dbReference>
<dbReference type="Pfam" id="PF00015">
    <property type="entry name" value="MCPsignal"/>
    <property type="match status" value="1"/>
</dbReference>
<evidence type="ECO:0000256" key="4">
    <source>
        <dbReference type="PROSITE-ProRule" id="PRU00284"/>
    </source>
</evidence>
<name>A0A1G7CG49_9BACT</name>